<comment type="caution">
    <text evidence="2">The sequence shown here is derived from an EMBL/GenBank/DDBJ whole genome shotgun (WGS) entry which is preliminary data.</text>
</comment>
<dbReference type="EMBL" id="QJKH01000004">
    <property type="protein sequence ID" value="PXX80141.1"/>
    <property type="molecule type" value="Genomic_DNA"/>
</dbReference>
<proteinExistence type="predicted"/>
<dbReference type="Proteomes" id="UP001276902">
    <property type="component" value="Unassembled WGS sequence"/>
</dbReference>
<accession>A0A318KQP6</accession>
<keyword evidence="3" id="KW-1185">Reference proteome</keyword>
<dbReference type="Pfam" id="PF16475">
    <property type="entry name" value="DUF5052"/>
    <property type="match status" value="1"/>
</dbReference>
<dbReference type="PROSITE" id="PS51257">
    <property type="entry name" value="PROKAR_LIPOPROTEIN"/>
    <property type="match status" value="1"/>
</dbReference>
<evidence type="ECO:0000313" key="2">
    <source>
        <dbReference type="EMBL" id="PXX80141.1"/>
    </source>
</evidence>
<dbReference type="GeneID" id="94441002"/>
<protein>
    <submittedName>
        <fullName evidence="1">DUF5052 family protein</fullName>
    </submittedName>
    <submittedName>
        <fullName evidence="2">Uncharacterized protein DUF5052</fullName>
    </submittedName>
</protein>
<sequence>MKKRTICITLAALLMLGGVGGCAKIRNAFQKWKGSLIGLEFDIYTYDDYGNTTLTVHGKNVEVEVKQEEGASENADFTSEVLEITIDGNQMLQIGNTMVFAEAGLDQITDFEMQDEIDTDDGIINFIPFDRVLNQYKNDIGKAKTILISSQQGIPIAVYQGNSVYVEIPNDLPKMTRLNIDGKSLYIHRANYVILDSEMID</sequence>
<gene>
    <name evidence="2" type="ORF">DES51_104146</name>
    <name evidence="1" type="ORF">MQE39_09020</name>
</gene>
<dbReference type="STRING" id="1034346.GCA_000313565_01639"/>
<reference evidence="1" key="2">
    <citation type="submission" date="2022-03" db="EMBL/GenBank/DDBJ databases">
        <title>First case of bacteraemia caused by Dielma fastidiosa in a patient hospitalised with diverticulitis.</title>
        <authorList>
            <person name="Forman-Ankjaer B."/>
            <person name="Hvid-Jensen F."/>
            <person name="Kobel C.M."/>
            <person name="Greve T."/>
        </authorList>
    </citation>
    <scope>NUCLEOTIDE SEQUENCE</scope>
    <source>
        <strain evidence="1">AUH_DF_2021</strain>
    </source>
</reference>
<dbReference type="Proteomes" id="UP000247612">
    <property type="component" value="Unassembled WGS sequence"/>
</dbReference>
<name>A0A318KQP6_9FIRM</name>
<dbReference type="RefSeq" id="WP_022937943.1">
    <property type="nucleotide sequence ID" value="NZ_BAABZA010000006.1"/>
</dbReference>
<dbReference type="AlphaFoldDB" id="A0A318KQP6"/>
<reference evidence="2 3" key="1">
    <citation type="submission" date="2018-05" db="EMBL/GenBank/DDBJ databases">
        <title>Genomic Encyclopedia of Type Strains, Phase IV (KMG-IV): sequencing the most valuable type-strain genomes for metagenomic binning, comparative biology and taxonomic classification.</title>
        <authorList>
            <person name="Goeker M."/>
        </authorList>
    </citation>
    <scope>NUCLEOTIDE SEQUENCE [LARGE SCALE GENOMIC DNA]</scope>
    <source>
        <strain evidence="2 3">JC118</strain>
    </source>
</reference>
<dbReference type="EMBL" id="JALDAW010000013">
    <property type="protein sequence ID" value="MDY5168255.1"/>
    <property type="molecule type" value="Genomic_DNA"/>
</dbReference>
<evidence type="ECO:0000313" key="3">
    <source>
        <dbReference type="Proteomes" id="UP000247612"/>
    </source>
</evidence>
<organism evidence="2 3">
    <name type="scientific">Dielma fastidiosa</name>
    <dbReference type="NCBI Taxonomy" id="1034346"/>
    <lineage>
        <taxon>Bacteria</taxon>
        <taxon>Bacillati</taxon>
        <taxon>Bacillota</taxon>
        <taxon>Erysipelotrichia</taxon>
        <taxon>Erysipelotrichales</taxon>
        <taxon>Erysipelotrichaceae</taxon>
        <taxon>Dielma</taxon>
    </lineage>
</organism>
<dbReference type="OrthoDB" id="3266677at2"/>
<evidence type="ECO:0000313" key="1">
    <source>
        <dbReference type="EMBL" id="MDY5168255.1"/>
    </source>
</evidence>
<dbReference type="InterPro" id="IPR032484">
    <property type="entry name" value="DUF5052"/>
</dbReference>